<dbReference type="InterPro" id="IPR036188">
    <property type="entry name" value="FAD/NAD-bd_sf"/>
</dbReference>
<dbReference type="KEGG" id="parq:DSM112329_04231"/>
<feature type="domain" description="Amine oxidase" evidence="1">
    <location>
        <begin position="1"/>
        <end position="418"/>
    </location>
</feature>
<dbReference type="SUPFAM" id="SSF54373">
    <property type="entry name" value="FAD-linked reductases, C-terminal domain"/>
    <property type="match status" value="1"/>
</dbReference>
<dbReference type="Gene3D" id="3.50.50.60">
    <property type="entry name" value="FAD/NAD(P)-binding domain"/>
    <property type="match status" value="1"/>
</dbReference>
<dbReference type="PANTHER" id="PTHR42923">
    <property type="entry name" value="PROTOPORPHYRINOGEN OXIDASE"/>
    <property type="match status" value="1"/>
</dbReference>
<protein>
    <recommendedName>
        <fullName evidence="1">Amine oxidase domain-containing protein</fullName>
    </recommendedName>
</protein>
<name>A0AAU7B0D2_9ACTN</name>
<accession>A0AAU7B0D2</accession>
<dbReference type="InterPro" id="IPR050464">
    <property type="entry name" value="Zeta_carotene_desat/Oxidored"/>
</dbReference>
<dbReference type="Gene3D" id="1.10.3110.10">
    <property type="entry name" value="protoporphyrinogen ix oxidase, domain 3"/>
    <property type="match status" value="1"/>
</dbReference>
<dbReference type="Gene3D" id="3.90.660.20">
    <property type="entry name" value="Protoporphyrinogen oxidase, mitochondrial, domain 2"/>
    <property type="match status" value="1"/>
</dbReference>
<organism evidence="2">
    <name type="scientific">Paraconexibacter sp. AEG42_29</name>
    <dbReference type="NCBI Taxonomy" id="2997339"/>
    <lineage>
        <taxon>Bacteria</taxon>
        <taxon>Bacillati</taxon>
        <taxon>Actinomycetota</taxon>
        <taxon>Thermoleophilia</taxon>
        <taxon>Solirubrobacterales</taxon>
        <taxon>Paraconexibacteraceae</taxon>
        <taxon>Paraconexibacter</taxon>
    </lineage>
</organism>
<proteinExistence type="predicted"/>
<dbReference type="GO" id="GO:0016491">
    <property type="term" value="F:oxidoreductase activity"/>
    <property type="evidence" value="ECO:0007669"/>
    <property type="project" value="InterPro"/>
</dbReference>
<gene>
    <name evidence="2" type="ORF">DSM112329_04231</name>
</gene>
<reference evidence="2" key="1">
    <citation type="submission" date="2022-12" db="EMBL/GenBank/DDBJ databases">
        <title>Paraconexibacter alkalitolerans sp. nov. and Baekduia alba sp. nov., isolated from soil and emended description of the genera Paraconexibacter (Chun et al., 2020) and Baekduia (An et al., 2020).</title>
        <authorList>
            <person name="Vieira S."/>
            <person name="Huber K.J."/>
            <person name="Geppert A."/>
            <person name="Wolf J."/>
            <person name="Neumann-Schaal M."/>
            <person name="Muesken M."/>
            <person name="Overmann J."/>
        </authorList>
    </citation>
    <scope>NUCLEOTIDE SEQUENCE</scope>
    <source>
        <strain evidence="2">AEG42_29</strain>
    </source>
</reference>
<dbReference type="InterPro" id="IPR002937">
    <property type="entry name" value="Amino_oxidase"/>
</dbReference>
<dbReference type="EMBL" id="CP114014">
    <property type="protein sequence ID" value="XAY07350.1"/>
    <property type="molecule type" value="Genomic_DNA"/>
</dbReference>
<dbReference type="Pfam" id="PF01593">
    <property type="entry name" value="Amino_oxidase"/>
    <property type="match status" value="1"/>
</dbReference>
<evidence type="ECO:0000259" key="1">
    <source>
        <dbReference type="Pfam" id="PF01593"/>
    </source>
</evidence>
<sequence length="434" mass="47828">MAAHELRAQGHHVTVFEANDWIGGRARTVRRNGFMFDTGAVGLLGSYDLTKTVAESVGMGDQVLTIKPIGSVPRDGRLRQLDMGHPLRSFLKTDLLSFRSKLKLWKVAADARKLSSAMDYEQVASLVEHDTESVRDYSLRELNEELYQYLTGTLVRGAWLAPPEGASVAQFFWTAKHFTPHMYSLVGGMDSLPTRLLEGSEVRLNTAVANVERSDAGVVVTYGGDMGEQTDVFDGCVIAAPPRNALELYPQLQGPQRRFFESAEYSQSVNVHLGLSRATAHPEMYVMVPERECADVTTIFLDHHKAPDRAPAGKGIISVFMRAGWCADNWETPDDRVISQVVEHLRPWFGDLEPLLEDVLVQRWENCALMVKPGAFRLMAEADRAVDPNDPVQFAGDYAPFSSVNTSILSGRKAASRLNGSLSGRLGAHAAVAL</sequence>
<evidence type="ECO:0000313" key="2">
    <source>
        <dbReference type="EMBL" id="XAY07350.1"/>
    </source>
</evidence>
<dbReference type="SUPFAM" id="SSF51905">
    <property type="entry name" value="FAD/NAD(P)-binding domain"/>
    <property type="match status" value="1"/>
</dbReference>
<dbReference type="AlphaFoldDB" id="A0AAU7B0D2"/>